<feature type="domain" description="YdbS-like PH" evidence="2">
    <location>
        <begin position="264"/>
        <end position="316"/>
    </location>
</feature>
<dbReference type="EMBL" id="PIPU01000003">
    <property type="protein sequence ID" value="RUO47842.1"/>
    <property type="molecule type" value="Genomic_DNA"/>
</dbReference>
<proteinExistence type="predicted"/>
<sequence length="502" mass="56603">MSKRMRVTMTEFVWQRTPLLTIGFFIAKEVRNLIKNITNFIPVLAAIFVTDSTWLPYAIGGGYLVFIIVSAILNHHFFMYALTDDAVHLRTGVFSKKSLTLKYERIQQAELDQTWYFRPFALTILRVDSAGSAGKEVEIPGLSVELAHNLRQQMLAEAKHASVSATAAEDDVGAAPAPQPDLVRSYGIGELVRAGIYDNKLFVLLAVLIYPVSQTDILEERLVPWLEANVTFIEQSLWLNIGLAAAALSLLFVLAIAVTVISFYNLTLTIDNQRYQTRQGLLSIRTVSFRYHKLQRVRIRQNLRARLLGRFSMRVSQLQPSASAQQQQSAAFNLPVLTQSGMSELCRWLRLPNANQLNWQKISPVALLQPSFWIALTAPITATISYLNVENLGLALTLGASVWLALQLYAVARWQRYGFTQAEGWLGVRSGVFGSKQNWYPMYKAQQIDVYQSPWLRLLGYADVIVYTAAGAEVIKYQPAALATQLQHEWTATVAQNRKRWM</sequence>
<dbReference type="STRING" id="519452.SAMN04488139_1332"/>
<dbReference type="OrthoDB" id="155986at2"/>
<evidence type="ECO:0000313" key="4">
    <source>
        <dbReference type="Proteomes" id="UP000286985"/>
    </source>
</evidence>
<reference evidence="4" key="1">
    <citation type="journal article" date="2018" name="Front. Microbiol.">
        <title>Genome-Based Analysis Reveals the Taxonomy and Diversity of the Family Idiomarinaceae.</title>
        <authorList>
            <person name="Liu Y."/>
            <person name="Lai Q."/>
            <person name="Shao Z."/>
        </authorList>
    </citation>
    <scope>NUCLEOTIDE SEQUENCE [LARGE SCALE GENOMIC DNA]</scope>
    <source>
        <strain evidence="4">908033</strain>
    </source>
</reference>
<feature type="transmembrane region" description="Helical" evidence="1">
    <location>
        <begin position="201"/>
        <end position="218"/>
    </location>
</feature>
<feature type="transmembrane region" description="Helical" evidence="1">
    <location>
        <begin position="392"/>
        <end position="412"/>
    </location>
</feature>
<gene>
    <name evidence="3" type="ORF">CWE24_07560</name>
</gene>
<dbReference type="Pfam" id="PF03703">
    <property type="entry name" value="bPH_2"/>
    <property type="match status" value="3"/>
</dbReference>
<organism evidence="3 4">
    <name type="scientific">Pseudidiomarina donghaiensis</name>
    <dbReference type="NCBI Taxonomy" id="519452"/>
    <lineage>
        <taxon>Bacteria</taxon>
        <taxon>Pseudomonadati</taxon>
        <taxon>Pseudomonadota</taxon>
        <taxon>Gammaproteobacteria</taxon>
        <taxon>Alteromonadales</taxon>
        <taxon>Idiomarinaceae</taxon>
        <taxon>Pseudidiomarina</taxon>
    </lineage>
</organism>
<keyword evidence="1" id="KW-0812">Transmembrane</keyword>
<dbReference type="Proteomes" id="UP000286985">
    <property type="component" value="Unassembled WGS sequence"/>
</dbReference>
<evidence type="ECO:0000313" key="3">
    <source>
        <dbReference type="EMBL" id="RUO47842.1"/>
    </source>
</evidence>
<dbReference type="AlphaFoldDB" id="A0A432XGU2"/>
<feature type="transmembrane region" description="Helical" evidence="1">
    <location>
        <begin position="365"/>
        <end position="386"/>
    </location>
</feature>
<evidence type="ECO:0000259" key="2">
    <source>
        <dbReference type="Pfam" id="PF03703"/>
    </source>
</evidence>
<dbReference type="InterPro" id="IPR005182">
    <property type="entry name" value="YdbS-like_PH"/>
</dbReference>
<dbReference type="PANTHER" id="PTHR34473">
    <property type="entry name" value="UPF0699 TRANSMEMBRANE PROTEIN YDBS"/>
    <property type="match status" value="1"/>
</dbReference>
<evidence type="ECO:0000256" key="1">
    <source>
        <dbReference type="SAM" id="Phobius"/>
    </source>
</evidence>
<keyword evidence="1" id="KW-0472">Membrane</keyword>
<feature type="transmembrane region" description="Helical" evidence="1">
    <location>
        <begin position="37"/>
        <end position="57"/>
    </location>
</feature>
<feature type="transmembrane region" description="Helical" evidence="1">
    <location>
        <begin position="238"/>
        <end position="264"/>
    </location>
</feature>
<feature type="domain" description="YdbS-like PH" evidence="2">
    <location>
        <begin position="78"/>
        <end position="153"/>
    </location>
</feature>
<dbReference type="InterPro" id="IPR014529">
    <property type="entry name" value="UCP026631"/>
</dbReference>
<name>A0A432XGU2_9GAMM</name>
<protein>
    <recommendedName>
        <fullName evidence="2">YdbS-like PH domain-containing protein</fullName>
    </recommendedName>
</protein>
<dbReference type="PIRSF" id="PIRSF026631">
    <property type="entry name" value="UCP026631"/>
    <property type="match status" value="1"/>
</dbReference>
<feature type="domain" description="YdbS-like PH" evidence="2">
    <location>
        <begin position="414"/>
        <end position="487"/>
    </location>
</feature>
<comment type="caution">
    <text evidence="3">The sequence shown here is derived from an EMBL/GenBank/DDBJ whole genome shotgun (WGS) entry which is preliminary data.</text>
</comment>
<dbReference type="PANTHER" id="PTHR34473:SF2">
    <property type="entry name" value="UPF0699 TRANSMEMBRANE PROTEIN YDBT"/>
    <property type="match status" value="1"/>
</dbReference>
<keyword evidence="4" id="KW-1185">Reference proteome</keyword>
<accession>A0A432XGU2</accession>
<keyword evidence="1" id="KW-1133">Transmembrane helix</keyword>